<evidence type="ECO:0000256" key="3">
    <source>
        <dbReference type="ARBA" id="ARBA00023136"/>
    </source>
</evidence>
<dbReference type="PANTHER" id="PTHR30329">
    <property type="entry name" value="STATOR ELEMENT OF FLAGELLAR MOTOR COMPLEX"/>
    <property type="match status" value="1"/>
</dbReference>
<evidence type="ECO:0000313" key="12">
    <source>
        <dbReference type="Proteomes" id="UP000682739"/>
    </source>
</evidence>
<dbReference type="InterPro" id="IPR039001">
    <property type="entry name" value="Pal"/>
</dbReference>
<evidence type="ECO:0000256" key="6">
    <source>
        <dbReference type="ARBA" id="ARBA00023288"/>
    </source>
</evidence>
<accession>A0A975HIW7</accession>
<keyword evidence="12" id="KW-1185">Reference proteome</keyword>
<dbReference type="NCBIfam" id="TIGR02802">
    <property type="entry name" value="Pal_lipo"/>
    <property type="match status" value="1"/>
</dbReference>
<feature type="signal peptide" evidence="9">
    <location>
        <begin position="1"/>
        <end position="18"/>
    </location>
</feature>
<evidence type="ECO:0000256" key="2">
    <source>
        <dbReference type="ARBA" id="ARBA00022729"/>
    </source>
</evidence>
<feature type="domain" description="OmpA-like" evidence="10">
    <location>
        <begin position="72"/>
        <end position="185"/>
    </location>
</feature>
<keyword evidence="6 8" id="KW-0449">Lipoprotein</keyword>
<sequence>MQFSKIKKGLLIAIPALALTACGSSSVVNDESAAAATNSATSAETSGAAQNAAAVEVATVEKAQTVEEMQQAKFEALRQEQTVYFDFDKSKVDAKYLELLQAHADYLIKNPNQTVMVEGHCDERGTPEYNIALGERRAKAVAQYLQNLGVMQSQISTVSYGEEKPVDLSRTQDGFAKNRRAVLVY</sequence>
<dbReference type="PRINTS" id="PR01021">
    <property type="entry name" value="OMPADOMAIN"/>
</dbReference>
<comment type="subcellular location">
    <subcellularLocation>
        <location evidence="8">Cell outer membrane</location>
        <topology evidence="8">Lipid-anchor</topology>
    </subcellularLocation>
</comment>
<dbReference type="InterPro" id="IPR036737">
    <property type="entry name" value="OmpA-like_sf"/>
</dbReference>
<dbReference type="GO" id="GO:0009279">
    <property type="term" value="C:cell outer membrane"/>
    <property type="evidence" value="ECO:0007669"/>
    <property type="project" value="UniProtKB-SubCell"/>
</dbReference>
<evidence type="ECO:0000259" key="10">
    <source>
        <dbReference type="PROSITE" id="PS51123"/>
    </source>
</evidence>
<dbReference type="GO" id="GO:0051301">
    <property type="term" value="P:cell division"/>
    <property type="evidence" value="ECO:0007669"/>
    <property type="project" value="UniProtKB-UniRule"/>
</dbReference>
<keyword evidence="4 8" id="KW-0564">Palmitate</keyword>
<dbReference type="Gene3D" id="3.30.1330.60">
    <property type="entry name" value="OmpA-like domain"/>
    <property type="match status" value="1"/>
</dbReference>
<protein>
    <recommendedName>
        <fullName evidence="8">Peptidoglycan-associated lipoprotein</fullName>
        <shortName evidence="8">PAL</shortName>
    </recommendedName>
</protein>
<comment type="similarity">
    <text evidence="8">Belongs to the Pal lipoprotein family.</text>
</comment>
<keyword evidence="3 8" id="KW-0472">Membrane</keyword>
<dbReference type="Proteomes" id="UP000682739">
    <property type="component" value="Chromosome"/>
</dbReference>
<dbReference type="RefSeq" id="WP_208832749.1">
    <property type="nucleotide sequence ID" value="NZ_CP072110.1"/>
</dbReference>
<dbReference type="InterPro" id="IPR006665">
    <property type="entry name" value="OmpA-like"/>
</dbReference>
<evidence type="ECO:0000256" key="4">
    <source>
        <dbReference type="ARBA" id="ARBA00023139"/>
    </source>
</evidence>
<dbReference type="SUPFAM" id="SSF103088">
    <property type="entry name" value="OmpA-like"/>
    <property type="match status" value="1"/>
</dbReference>
<name>A0A975HIW7_9GAMM</name>
<dbReference type="EMBL" id="CP072110">
    <property type="protein sequence ID" value="QTH64695.1"/>
    <property type="molecule type" value="Genomic_DNA"/>
</dbReference>
<dbReference type="CDD" id="cd07185">
    <property type="entry name" value="OmpA_C-like"/>
    <property type="match status" value="1"/>
</dbReference>
<evidence type="ECO:0000256" key="5">
    <source>
        <dbReference type="ARBA" id="ARBA00023237"/>
    </source>
</evidence>
<dbReference type="InterPro" id="IPR050330">
    <property type="entry name" value="Bact_OuterMem_StrucFunc"/>
</dbReference>
<reference evidence="11" key="1">
    <citation type="submission" date="2021-03" db="EMBL/GenBank/DDBJ databases">
        <title>Description of Psychrosphaera ytuae sp. nov. isolated from deep sea sediment of South China Sea.</title>
        <authorList>
            <person name="Zhang J."/>
            <person name="Xu X.-D."/>
        </authorList>
    </citation>
    <scope>NUCLEOTIDE SEQUENCE</scope>
    <source>
        <strain evidence="11">MTZ26</strain>
    </source>
</reference>
<feature type="chain" id="PRO_5037491727" description="Peptidoglycan-associated lipoprotein" evidence="9">
    <location>
        <begin position="19"/>
        <end position="185"/>
    </location>
</feature>
<dbReference type="PROSITE" id="PS51123">
    <property type="entry name" value="OMPA_2"/>
    <property type="match status" value="1"/>
</dbReference>
<comment type="function">
    <text evidence="8">Part of the Tol-Pal system, which plays a role in outer membrane invagination during cell division and is important for maintaining outer membrane integrity.</text>
</comment>
<evidence type="ECO:0000256" key="8">
    <source>
        <dbReference type="HAMAP-Rule" id="MF_02204"/>
    </source>
</evidence>
<evidence type="ECO:0000256" key="1">
    <source>
        <dbReference type="ARBA" id="ARBA00022618"/>
    </source>
</evidence>
<gene>
    <name evidence="8 11" type="primary">pal</name>
    <name evidence="11" type="ORF">J1N51_04320</name>
</gene>
<dbReference type="AlphaFoldDB" id="A0A975HIW7"/>
<keyword evidence="2 8" id="KW-0732">Signal</keyword>
<organism evidence="11 12">
    <name type="scientific">Psychrosphaera ytuae</name>
    <dbReference type="NCBI Taxonomy" id="2820710"/>
    <lineage>
        <taxon>Bacteria</taxon>
        <taxon>Pseudomonadati</taxon>
        <taxon>Pseudomonadota</taxon>
        <taxon>Gammaproteobacteria</taxon>
        <taxon>Alteromonadales</taxon>
        <taxon>Pseudoalteromonadaceae</taxon>
        <taxon>Psychrosphaera</taxon>
    </lineage>
</organism>
<dbReference type="InterPro" id="IPR006664">
    <property type="entry name" value="OMP_bac"/>
</dbReference>
<keyword evidence="1 8" id="KW-0132">Cell division</keyword>
<evidence type="ECO:0000256" key="9">
    <source>
        <dbReference type="SAM" id="SignalP"/>
    </source>
</evidence>
<dbReference type="Pfam" id="PF00691">
    <property type="entry name" value="OmpA"/>
    <property type="match status" value="1"/>
</dbReference>
<dbReference type="InterPro" id="IPR014169">
    <property type="entry name" value="Pal_lipo_C"/>
</dbReference>
<dbReference type="PROSITE" id="PS51257">
    <property type="entry name" value="PROKAR_LIPOPROTEIN"/>
    <property type="match status" value="1"/>
</dbReference>
<proteinExistence type="inferred from homology"/>
<dbReference type="KEGG" id="psym:J1N51_04320"/>
<keyword evidence="5 8" id="KW-0998">Cell outer membrane</keyword>
<evidence type="ECO:0000313" key="11">
    <source>
        <dbReference type="EMBL" id="QTH64695.1"/>
    </source>
</evidence>
<dbReference type="HAMAP" id="MF_02204">
    <property type="entry name" value="Pal"/>
    <property type="match status" value="1"/>
</dbReference>
<evidence type="ECO:0000256" key="7">
    <source>
        <dbReference type="ARBA" id="ARBA00023306"/>
    </source>
</evidence>
<comment type="subunit">
    <text evidence="8">The Tol-Pal system is composed of five core proteins: the inner membrane proteins TolA, TolQ and TolR, the periplasmic protein TolB and the outer membrane protein Pal. They form a network linking the inner and outer membranes and the peptidoglycan layer.</text>
</comment>
<keyword evidence="7 8" id="KW-0131">Cell cycle</keyword>
<dbReference type="PANTHER" id="PTHR30329:SF21">
    <property type="entry name" value="LIPOPROTEIN YIAD-RELATED"/>
    <property type="match status" value="1"/>
</dbReference>